<feature type="non-terminal residue" evidence="1">
    <location>
        <position position="296"/>
    </location>
</feature>
<protein>
    <submittedName>
        <fullName evidence="1">30033_t:CDS:1</fullName>
    </submittedName>
</protein>
<evidence type="ECO:0000313" key="2">
    <source>
        <dbReference type="Proteomes" id="UP000789920"/>
    </source>
</evidence>
<dbReference type="EMBL" id="CAJVQC010078454">
    <property type="protein sequence ID" value="CAG8816356.1"/>
    <property type="molecule type" value="Genomic_DNA"/>
</dbReference>
<comment type="caution">
    <text evidence="1">The sequence shown here is derived from an EMBL/GenBank/DDBJ whole genome shotgun (WGS) entry which is preliminary data.</text>
</comment>
<proteinExistence type="predicted"/>
<evidence type="ECO:0000313" key="1">
    <source>
        <dbReference type="EMBL" id="CAG8816356.1"/>
    </source>
</evidence>
<gene>
    <name evidence="1" type="ORF">RPERSI_LOCUS24436</name>
</gene>
<accession>A0ACA9RZ21</accession>
<organism evidence="1 2">
    <name type="scientific">Racocetra persica</name>
    <dbReference type="NCBI Taxonomy" id="160502"/>
    <lineage>
        <taxon>Eukaryota</taxon>
        <taxon>Fungi</taxon>
        <taxon>Fungi incertae sedis</taxon>
        <taxon>Mucoromycota</taxon>
        <taxon>Glomeromycotina</taxon>
        <taxon>Glomeromycetes</taxon>
        <taxon>Diversisporales</taxon>
        <taxon>Gigasporaceae</taxon>
        <taxon>Racocetra</taxon>
    </lineage>
</organism>
<reference evidence="1" key="1">
    <citation type="submission" date="2021-06" db="EMBL/GenBank/DDBJ databases">
        <authorList>
            <person name="Kallberg Y."/>
            <person name="Tangrot J."/>
            <person name="Rosling A."/>
        </authorList>
    </citation>
    <scope>NUCLEOTIDE SEQUENCE</scope>
    <source>
        <strain evidence="1">MA461A</strain>
    </source>
</reference>
<feature type="non-terminal residue" evidence="1">
    <location>
        <position position="1"/>
    </location>
</feature>
<name>A0ACA9RZ21_9GLOM</name>
<keyword evidence="2" id="KW-1185">Reference proteome</keyword>
<sequence>DQSEFTDKNSNDASFNEENPIPVVLVEGFMGPSKPSYWDKNEKKQYPKTRRCIFVTPGCGSSLHDRAVEIFYQIKGGRVDYGKDHALKYGHSRYGRECPGLYPEWSVSKPLHFLGHSFGGVTIWKLQQLLASDLFPAYHEPHPDMVRSLTAISSPFKGSHAVCIVGRCTEDVRSIRPISFGALIGRMIHIHEYFDIKWIKKLTYDFNCDQWNLSFKKNFQSMWDEYFGDKYISGDSECQNSEKEKTYGLLQFLFKSPWMYCEDNATYDLTIHAMNDLNNKCRTFENTFYRTYAASI</sequence>
<dbReference type="Proteomes" id="UP000789920">
    <property type="component" value="Unassembled WGS sequence"/>
</dbReference>